<feature type="transmembrane region" description="Helical" evidence="2">
    <location>
        <begin position="129"/>
        <end position="146"/>
    </location>
</feature>
<sequence>MLIKELFYLPNILEYVRILLLMYSIVYKNFLYFIINYILDIVDGPTARYLNQTSDLGCFLDHFVDRLTVCIPAIILLYNNNYDLAIVFTVLESFTNIYFNYFVTTSHMKHSENTSWLITKYYSNNRHNIVSYISLIPYFIYAPLVYCMNIPIYLLYTLRAGVFIYFLIYTQKLKIWLK</sequence>
<keyword evidence="1" id="KW-0808">Transferase</keyword>
<evidence type="ECO:0000313" key="3">
    <source>
        <dbReference type="EMBL" id="QHT28987.1"/>
    </source>
</evidence>
<keyword evidence="2" id="KW-0472">Membrane</keyword>
<name>A0A6C0EIX6_9ZZZZ</name>
<feature type="transmembrane region" description="Helical" evidence="2">
    <location>
        <begin position="84"/>
        <end position="103"/>
    </location>
</feature>
<evidence type="ECO:0000256" key="2">
    <source>
        <dbReference type="SAM" id="Phobius"/>
    </source>
</evidence>
<dbReference type="InterPro" id="IPR048254">
    <property type="entry name" value="CDP_ALCOHOL_P_TRANSF_CS"/>
</dbReference>
<dbReference type="Pfam" id="PF01066">
    <property type="entry name" value="CDP-OH_P_transf"/>
    <property type="match status" value="1"/>
</dbReference>
<dbReference type="InterPro" id="IPR000462">
    <property type="entry name" value="CDP-OH_P_trans"/>
</dbReference>
<keyword evidence="2" id="KW-0812">Transmembrane</keyword>
<dbReference type="EMBL" id="MN738866">
    <property type="protein sequence ID" value="QHT28987.1"/>
    <property type="molecule type" value="Genomic_DNA"/>
</dbReference>
<evidence type="ECO:0000256" key="1">
    <source>
        <dbReference type="ARBA" id="ARBA00022679"/>
    </source>
</evidence>
<dbReference type="Gene3D" id="1.20.120.1760">
    <property type="match status" value="1"/>
</dbReference>
<dbReference type="GO" id="GO:0016020">
    <property type="term" value="C:membrane"/>
    <property type="evidence" value="ECO:0007669"/>
    <property type="project" value="InterPro"/>
</dbReference>
<protein>
    <recommendedName>
        <fullName evidence="4">CDP-alcohol phosphatidyltransferase</fullName>
    </recommendedName>
</protein>
<feature type="transmembrane region" description="Helical" evidence="2">
    <location>
        <begin position="152"/>
        <end position="170"/>
    </location>
</feature>
<keyword evidence="2" id="KW-1133">Transmembrane helix</keyword>
<dbReference type="AlphaFoldDB" id="A0A6C0EIX6"/>
<dbReference type="GO" id="GO:0016780">
    <property type="term" value="F:phosphotransferase activity, for other substituted phosphate groups"/>
    <property type="evidence" value="ECO:0007669"/>
    <property type="project" value="InterPro"/>
</dbReference>
<dbReference type="InterPro" id="IPR043130">
    <property type="entry name" value="CDP-OH_PTrfase_TM_dom"/>
</dbReference>
<evidence type="ECO:0008006" key="4">
    <source>
        <dbReference type="Google" id="ProtNLM"/>
    </source>
</evidence>
<feature type="transmembrane region" description="Helical" evidence="2">
    <location>
        <begin position="20"/>
        <end position="39"/>
    </location>
</feature>
<reference evidence="3" key="1">
    <citation type="journal article" date="2020" name="Nature">
        <title>Giant virus diversity and host interactions through global metagenomics.</title>
        <authorList>
            <person name="Schulz F."/>
            <person name="Roux S."/>
            <person name="Paez-Espino D."/>
            <person name="Jungbluth S."/>
            <person name="Walsh D.A."/>
            <person name="Denef V.J."/>
            <person name="McMahon K.D."/>
            <person name="Konstantinidis K.T."/>
            <person name="Eloe-Fadrosh E.A."/>
            <person name="Kyrpides N.C."/>
            <person name="Woyke T."/>
        </authorList>
    </citation>
    <scope>NUCLEOTIDE SEQUENCE</scope>
    <source>
        <strain evidence="3">GVMAG-M-3300001351-8</strain>
    </source>
</reference>
<dbReference type="GO" id="GO:0008654">
    <property type="term" value="P:phospholipid biosynthetic process"/>
    <property type="evidence" value="ECO:0007669"/>
    <property type="project" value="InterPro"/>
</dbReference>
<organism evidence="3">
    <name type="scientific">viral metagenome</name>
    <dbReference type="NCBI Taxonomy" id="1070528"/>
    <lineage>
        <taxon>unclassified sequences</taxon>
        <taxon>metagenomes</taxon>
        <taxon>organismal metagenomes</taxon>
    </lineage>
</organism>
<accession>A0A6C0EIX6</accession>
<proteinExistence type="predicted"/>
<dbReference type="PROSITE" id="PS00379">
    <property type="entry name" value="CDP_ALCOHOL_P_TRANSF"/>
    <property type="match status" value="1"/>
</dbReference>